<dbReference type="InterPro" id="IPR005794">
    <property type="entry name" value="Fmt"/>
</dbReference>
<proteinExistence type="predicted"/>
<dbReference type="InterPro" id="IPR002376">
    <property type="entry name" value="Formyl_transf_N"/>
</dbReference>
<keyword evidence="3" id="KW-0808">Transferase</keyword>
<dbReference type="AlphaFoldDB" id="R4PXB7"/>
<dbReference type="PANTHER" id="PTHR11138:SF5">
    <property type="entry name" value="METHIONYL-TRNA FORMYLTRANSFERASE, MITOCHONDRIAL"/>
    <property type="match status" value="1"/>
</dbReference>
<dbReference type="InterPro" id="IPR041711">
    <property type="entry name" value="Met-tRNA-FMT_N"/>
</dbReference>
<dbReference type="CDD" id="cd08646">
    <property type="entry name" value="FMT_core_Met-tRNA-FMT_N"/>
    <property type="match status" value="1"/>
</dbReference>
<protein>
    <recommendedName>
        <fullName evidence="1">methionyl-tRNA formyltransferase</fullName>
        <ecNumber evidence="1">2.1.2.9</ecNumber>
    </recommendedName>
</protein>
<dbReference type="Gene3D" id="3.40.50.12230">
    <property type="match status" value="1"/>
</dbReference>
<dbReference type="SUPFAM" id="SSF53328">
    <property type="entry name" value="Formyltransferase"/>
    <property type="match status" value="1"/>
</dbReference>
<evidence type="ECO:0000256" key="1">
    <source>
        <dbReference type="ARBA" id="ARBA00012261"/>
    </source>
</evidence>
<dbReference type="EMBL" id="CP005957">
    <property type="protein sequence ID" value="AGL62412.1"/>
    <property type="molecule type" value="Genomic_DNA"/>
</dbReference>
<sequence>MKKMSPVVFFGTEDFSLYSLKTLIEAGFPVVAVVTKPDTKRGRDRALTQPAVKSYAEEHGVLVLQPSNLSDITQYIGSLSSPVGVLASYGKIIPQSILDLFSPGIINIHPSLLPKYRGPSPIEAAIEHRDSHTGVSIMKLVAKMDAGPIYTQAPYALDQTESKPELYNTLGLMGANLLAHTLPSIVDGSLQPTPQNESEATYCPLLSKKESLLDPKKITPGDAEARIRAHLGFPRTRMTIAGHQIIVTKAHAVMSKRTPLDIQCKNGAYLSIDELIAPTGRTMDAKGFINGYLR</sequence>
<dbReference type="GO" id="GO:0004479">
    <property type="term" value="F:methionyl-tRNA formyltransferase activity"/>
    <property type="evidence" value="ECO:0007669"/>
    <property type="project" value="UniProtKB-EC"/>
</dbReference>
<dbReference type="RefSeq" id="WP_015641862.1">
    <property type="nucleotide sequence ID" value="NC_021219.1"/>
</dbReference>
<evidence type="ECO:0000313" key="3">
    <source>
        <dbReference type="EMBL" id="AGL62412.1"/>
    </source>
</evidence>
<dbReference type="NCBIfam" id="TIGR00460">
    <property type="entry name" value="fmt"/>
    <property type="match status" value="1"/>
</dbReference>
<keyword evidence="4" id="KW-1185">Reference proteome</keyword>
<dbReference type="SUPFAM" id="SSF50486">
    <property type="entry name" value="FMT C-terminal domain-like"/>
    <property type="match status" value="1"/>
</dbReference>
<reference evidence="3 4" key="1">
    <citation type="journal article" date="2013" name="Nat. Biotechnol.">
        <title>Genome sequences of rare, uncultured bacteria obtained by differential coverage binning of multiple metagenomes.</title>
        <authorList>
            <person name="Albertsen M."/>
            <person name="Hugenholtz P."/>
            <person name="Skarshewski A."/>
            <person name="Nielsen K.L."/>
            <person name="Tyson G.W."/>
            <person name="Nielsen P.H."/>
        </authorList>
    </citation>
    <scope>NUCLEOTIDE SEQUENCE [LARGE SCALE GENOMIC DNA]</scope>
    <source>
        <strain evidence="3">TM71</strain>
    </source>
</reference>
<dbReference type="Pfam" id="PF00551">
    <property type="entry name" value="Formyl_trans_N"/>
    <property type="match status" value="1"/>
</dbReference>
<dbReference type="PATRIC" id="fig|1332188.3.peg.698"/>
<dbReference type="EC" id="2.1.2.9" evidence="1"/>
<dbReference type="STRING" id="1332188.L336_0710"/>
<dbReference type="InterPro" id="IPR011034">
    <property type="entry name" value="Formyl_transferase-like_C_sf"/>
</dbReference>
<dbReference type="InterPro" id="IPR036477">
    <property type="entry name" value="Formyl_transf_N_sf"/>
</dbReference>
<dbReference type="Proteomes" id="UP000013893">
    <property type="component" value="Chromosome"/>
</dbReference>
<evidence type="ECO:0000259" key="2">
    <source>
        <dbReference type="Pfam" id="PF00551"/>
    </source>
</evidence>
<dbReference type="HOGENOM" id="CLU_033347_1_1_0"/>
<accession>R4PXB7</accession>
<name>R4PXB7_9BACT</name>
<dbReference type="KEGG" id="saal:L336_0710"/>
<dbReference type="PANTHER" id="PTHR11138">
    <property type="entry name" value="METHIONYL-TRNA FORMYLTRANSFERASE"/>
    <property type="match status" value="1"/>
</dbReference>
<evidence type="ECO:0000313" key="4">
    <source>
        <dbReference type="Proteomes" id="UP000013893"/>
    </source>
</evidence>
<feature type="domain" description="Formyl transferase N-terminal" evidence="2">
    <location>
        <begin position="11"/>
        <end position="177"/>
    </location>
</feature>
<gene>
    <name evidence="3" type="primary">fmt</name>
    <name evidence="3" type="ORF">L336_0710</name>
</gene>
<dbReference type="OrthoDB" id="9802815at2"/>
<organism evidence="3 4">
    <name type="scientific">Candidatus Saccharimonas aalborgensis</name>
    <dbReference type="NCBI Taxonomy" id="1332188"/>
    <lineage>
        <taxon>Bacteria</taxon>
        <taxon>Candidatus Saccharimonadota</taxon>
        <taxon>Candidatus Saccharimonadia</taxon>
        <taxon>Candidatus Saccharimonadales</taxon>
        <taxon>Candidatus Saccharimonadaceae</taxon>
        <taxon>Candidatus Saccharimonas</taxon>
    </lineage>
</organism>